<proteinExistence type="predicted"/>
<organism evidence="3 4">
    <name type="scientific">Gryllotalpicola reticulitermitis</name>
    <dbReference type="NCBI Taxonomy" id="1184153"/>
    <lineage>
        <taxon>Bacteria</taxon>
        <taxon>Bacillati</taxon>
        <taxon>Actinomycetota</taxon>
        <taxon>Actinomycetes</taxon>
        <taxon>Micrococcales</taxon>
        <taxon>Microbacteriaceae</taxon>
        <taxon>Gryllotalpicola</taxon>
    </lineage>
</organism>
<dbReference type="PANTHER" id="PTHR34351">
    <property type="entry name" value="SLR1927 PROTEIN-RELATED"/>
    <property type="match status" value="1"/>
</dbReference>
<evidence type="ECO:0000259" key="2">
    <source>
        <dbReference type="Pfam" id="PF01882"/>
    </source>
</evidence>
<evidence type="ECO:0000313" key="4">
    <source>
        <dbReference type="Proteomes" id="UP001595900"/>
    </source>
</evidence>
<feature type="transmembrane region" description="Helical" evidence="1">
    <location>
        <begin position="33"/>
        <end position="52"/>
    </location>
</feature>
<dbReference type="Gene3D" id="2.60.40.10">
    <property type="entry name" value="Immunoglobulins"/>
    <property type="match status" value="1"/>
</dbReference>
<dbReference type="EMBL" id="JBHSCN010000003">
    <property type="protein sequence ID" value="MFC4242755.1"/>
    <property type="molecule type" value="Genomic_DNA"/>
</dbReference>
<dbReference type="InterPro" id="IPR002881">
    <property type="entry name" value="DUF58"/>
</dbReference>
<gene>
    <name evidence="3" type="ORF">ACFOYW_05160</name>
</gene>
<keyword evidence="1" id="KW-1133">Transmembrane helix</keyword>
<feature type="domain" description="DUF58" evidence="2">
    <location>
        <begin position="200"/>
        <end position="275"/>
    </location>
</feature>
<dbReference type="Pfam" id="PF01882">
    <property type="entry name" value="DUF58"/>
    <property type="match status" value="1"/>
</dbReference>
<accession>A0ABV8Q2V9</accession>
<name>A0ABV8Q2V9_9MICO</name>
<keyword evidence="4" id="KW-1185">Reference proteome</keyword>
<reference evidence="4" key="1">
    <citation type="journal article" date="2019" name="Int. J. Syst. Evol. Microbiol.">
        <title>The Global Catalogue of Microorganisms (GCM) 10K type strain sequencing project: providing services to taxonomists for standard genome sequencing and annotation.</title>
        <authorList>
            <consortium name="The Broad Institute Genomics Platform"/>
            <consortium name="The Broad Institute Genome Sequencing Center for Infectious Disease"/>
            <person name="Wu L."/>
            <person name="Ma J."/>
        </authorList>
    </citation>
    <scope>NUCLEOTIDE SEQUENCE [LARGE SCALE GENOMIC DNA]</scope>
    <source>
        <strain evidence="4">CGMCC 1.10363</strain>
    </source>
</reference>
<keyword evidence="1" id="KW-0812">Transmembrane</keyword>
<protein>
    <submittedName>
        <fullName evidence="3">DUF58 domain-containing protein</fullName>
    </submittedName>
</protein>
<evidence type="ECO:0000256" key="1">
    <source>
        <dbReference type="SAM" id="Phobius"/>
    </source>
</evidence>
<dbReference type="PANTHER" id="PTHR34351:SF1">
    <property type="entry name" value="SLR1927 PROTEIN"/>
    <property type="match status" value="1"/>
</dbReference>
<dbReference type="InterPro" id="IPR013783">
    <property type="entry name" value="Ig-like_fold"/>
</dbReference>
<feature type="transmembrane region" description="Helical" evidence="1">
    <location>
        <begin position="7"/>
        <end position="27"/>
    </location>
</feature>
<dbReference type="Proteomes" id="UP001595900">
    <property type="component" value="Unassembled WGS sequence"/>
</dbReference>
<evidence type="ECO:0000313" key="3">
    <source>
        <dbReference type="EMBL" id="MFC4242755.1"/>
    </source>
</evidence>
<sequence>MSRPVPTLRGWVVGACGVLALAGAGWFGRVDLLFAGLLLTLTPLAAMLAVAFDRPWLTVRRSYAPDSVPAGDGAQVRLEVRNESSRPAPAFSWFDAAPAEVGAIAPRAFPSLAPGDAATLRYTARAGRRGAYLLGPLRVQRSDPFGLARCGYAVGESKVLLVTPRAVPLGRGGPEQARGEGHDPELVRHSIPSADEVIPRDYRPGDALRRVQWRASARTGKLMVRQEEQRSNPEAWVLLDTVHTHDAASDDFERAVELTASICTHLLELGYLVGVHETGPRRLSGVYELPGGDHVLLAQLAALEQGRENDGDYAGRLSLSLRAGGGGSPVFLVLVDAPAESWRDVVPLRRFADPAVAFLMSATARTARASLEAGGWVCVDADAGVDAPAAWARAAEAQRGRARAGFVGGRHV</sequence>
<dbReference type="RefSeq" id="WP_390227667.1">
    <property type="nucleotide sequence ID" value="NZ_JBHSCN010000003.1"/>
</dbReference>
<comment type="caution">
    <text evidence="3">The sequence shown here is derived from an EMBL/GenBank/DDBJ whole genome shotgun (WGS) entry which is preliminary data.</text>
</comment>
<keyword evidence="1" id="KW-0472">Membrane</keyword>